<proteinExistence type="predicted"/>
<feature type="non-terminal residue" evidence="1">
    <location>
        <position position="56"/>
    </location>
</feature>
<name>A0AAD8FDM5_BIOPF</name>
<dbReference type="Proteomes" id="UP001233172">
    <property type="component" value="Unassembled WGS sequence"/>
</dbReference>
<feature type="non-terminal residue" evidence="1">
    <location>
        <position position="1"/>
    </location>
</feature>
<gene>
    <name evidence="1" type="ORF">Bpfe_011113</name>
</gene>
<reference evidence="1" key="2">
    <citation type="submission" date="2023-04" db="EMBL/GenBank/DDBJ databases">
        <authorList>
            <person name="Bu L."/>
            <person name="Lu L."/>
            <person name="Laidemitt M.R."/>
            <person name="Zhang S.M."/>
            <person name="Mutuku M."/>
            <person name="Mkoji G."/>
            <person name="Steinauer M."/>
            <person name="Loker E.S."/>
        </authorList>
    </citation>
    <scope>NUCLEOTIDE SEQUENCE</scope>
    <source>
        <strain evidence="1">KasaAsao</strain>
        <tissue evidence="1">Whole Snail</tissue>
    </source>
</reference>
<reference evidence="1" key="1">
    <citation type="journal article" date="2023" name="PLoS Negl. Trop. Dis.">
        <title>A genome sequence for Biomphalaria pfeifferi, the major vector snail for the human-infecting parasite Schistosoma mansoni.</title>
        <authorList>
            <person name="Bu L."/>
            <person name="Lu L."/>
            <person name="Laidemitt M.R."/>
            <person name="Zhang S.M."/>
            <person name="Mutuku M."/>
            <person name="Mkoji G."/>
            <person name="Steinauer M."/>
            <person name="Loker E.S."/>
        </authorList>
    </citation>
    <scope>NUCLEOTIDE SEQUENCE</scope>
    <source>
        <strain evidence="1">KasaAsao</strain>
    </source>
</reference>
<accession>A0AAD8FDM5</accession>
<protein>
    <submittedName>
        <fullName evidence="1">Uncharacterized protein</fullName>
    </submittedName>
</protein>
<evidence type="ECO:0000313" key="2">
    <source>
        <dbReference type="Proteomes" id="UP001233172"/>
    </source>
</evidence>
<comment type="caution">
    <text evidence="1">The sequence shown here is derived from an EMBL/GenBank/DDBJ whole genome shotgun (WGS) entry which is preliminary data.</text>
</comment>
<dbReference type="EMBL" id="JASAOG010000042">
    <property type="protein sequence ID" value="KAK0059344.1"/>
    <property type="molecule type" value="Genomic_DNA"/>
</dbReference>
<keyword evidence="2" id="KW-1185">Reference proteome</keyword>
<organism evidence="1 2">
    <name type="scientific">Biomphalaria pfeifferi</name>
    <name type="common">Bloodfluke planorb</name>
    <name type="synonym">Freshwater snail</name>
    <dbReference type="NCBI Taxonomy" id="112525"/>
    <lineage>
        <taxon>Eukaryota</taxon>
        <taxon>Metazoa</taxon>
        <taxon>Spiralia</taxon>
        <taxon>Lophotrochozoa</taxon>
        <taxon>Mollusca</taxon>
        <taxon>Gastropoda</taxon>
        <taxon>Heterobranchia</taxon>
        <taxon>Euthyneura</taxon>
        <taxon>Panpulmonata</taxon>
        <taxon>Hygrophila</taxon>
        <taxon>Lymnaeoidea</taxon>
        <taxon>Planorbidae</taxon>
        <taxon>Biomphalaria</taxon>
    </lineage>
</organism>
<dbReference type="AlphaFoldDB" id="A0AAD8FDM5"/>
<sequence length="56" mass="5823">TCSVGETPVPADHGCAKLSPFSSWQASLDGCTATNEFARLVVITSATKNNNLLNLA</sequence>
<evidence type="ECO:0000313" key="1">
    <source>
        <dbReference type="EMBL" id="KAK0059344.1"/>
    </source>
</evidence>